<dbReference type="AlphaFoldDB" id="A0A448GW89"/>
<dbReference type="Pfam" id="PF01187">
    <property type="entry name" value="MIF"/>
    <property type="match status" value="1"/>
</dbReference>
<dbReference type="KEGG" id="mcun:NCTC10297_00981"/>
<gene>
    <name evidence="1" type="ORF">NCTC10297_00981</name>
</gene>
<dbReference type="OrthoDB" id="5769863at2"/>
<name>A0A448GW89_9GAMM</name>
<sequence>MPFMTLKTNLSLNATQATALKTALGKAIEVVPYKSEANLLLELQDQCRFYLAGENQHPVAYVKISLFANEQHWGYPELTAAITESLTDILQIAPHRIYLHFEDITAWGVAGQYLER</sequence>
<dbReference type="InterPro" id="IPR001398">
    <property type="entry name" value="Macrophage_inhib_fac"/>
</dbReference>
<accession>A0A448GW89</accession>
<dbReference type="Proteomes" id="UP000274100">
    <property type="component" value="Chromosome"/>
</dbReference>
<organism evidence="1 2">
    <name type="scientific">Moraxella cuniculi</name>
    <dbReference type="NCBI Taxonomy" id="34061"/>
    <lineage>
        <taxon>Bacteria</taxon>
        <taxon>Pseudomonadati</taxon>
        <taxon>Pseudomonadota</taxon>
        <taxon>Gammaproteobacteria</taxon>
        <taxon>Moraxellales</taxon>
        <taxon>Moraxellaceae</taxon>
        <taxon>Moraxella</taxon>
    </lineage>
</organism>
<dbReference type="EMBL" id="LR134343">
    <property type="protein sequence ID" value="VEG13025.1"/>
    <property type="molecule type" value="Genomic_DNA"/>
</dbReference>
<evidence type="ECO:0008006" key="3">
    <source>
        <dbReference type="Google" id="ProtNLM"/>
    </source>
</evidence>
<evidence type="ECO:0000313" key="2">
    <source>
        <dbReference type="Proteomes" id="UP000274100"/>
    </source>
</evidence>
<dbReference type="RefSeq" id="WP_126330483.1">
    <property type="nucleotide sequence ID" value="NZ_LR134343.1"/>
</dbReference>
<evidence type="ECO:0000313" key="1">
    <source>
        <dbReference type="EMBL" id="VEG13025.1"/>
    </source>
</evidence>
<proteinExistence type="predicted"/>
<dbReference type="Gene3D" id="3.30.429.10">
    <property type="entry name" value="Macrophage Migration Inhibitory Factor"/>
    <property type="match status" value="1"/>
</dbReference>
<dbReference type="InterPro" id="IPR014347">
    <property type="entry name" value="Tautomerase/MIF_sf"/>
</dbReference>
<protein>
    <recommendedName>
        <fullName evidence="3">Macrophage migration inhibitory factor (MIF)</fullName>
    </recommendedName>
</protein>
<dbReference type="SUPFAM" id="SSF55331">
    <property type="entry name" value="Tautomerase/MIF"/>
    <property type="match status" value="1"/>
</dbReference>
<reference evidence="1 2" key="1">
    <citation type="submission" date="2018-12" db="EMBL/GenBank/DDBJ databases">
        <authorList>
            <consortium name="Pathogen Informatics"/>
        </authorList>
    </citation>
    <scope>NUCLEOTIDE SEQUENCE [LARGE SCALE GENOMIC DNA]</scope>
    <source>
        <strain evidence="1 2">NCTC10297</strain>
    </source>
</reference>